<dbReference type="AlphaFoldDB" id="A0A919T8D0"/>
<evidence type="ECO:0000256" key="1">
    <source>
        <dbReference type="SAM" id="Phobius"/>
    </source>
</evidence>
<organism evidence="2 3">
    <name type="scientific">Paractinoplanes toevensis</name>
    <dbReference type="NCBI Taxonomy" id="571911"/>
    <lineage>
        <taxon>Bacteria</taxon>
        <taxon>Bacillati</taxon>
        <taxon>Actinomycetota</taxon>
        <taxon>Actinomycetes</taxon>
        <taxon>Micromonosporales</taxon>
        <taxon>Micromonosporaceae</taxon>
        <taxon>Paractinoplanes</taxon>
    </lineage>
</organism>
<sequence>MSVGARVSRWLWLFLVAALVQVAQLLQGWEAVPYVGTLALVALLGHVVSGGSGVLNPLPGFGEPQLVGLGGLAFLMTAAAVLDHRNGGYGWPVAFGPAAGAEATVPAVCAAVLLPVSVIGAIQGAVGMASVPRQLPRPAKAAVWSGFVLAVGLIGAAAGIPMRTAEAPVVVCVSTRTPCAVPPLAVLVTGPARPEPRMDDSLRQFVATGDRTRLLDDMRSFAERAGGSERLRAAVTRFLETPEGPPLTRSGVKEILRAMDDVSGELDIPTSSMWNVDLSVPFLTGDRFPVWTWAAPVPDSAAVFDLKVTSYLSAETVSLARVSAGLEAALLLVGLGAVVRRVFPA</sequence>
<feature type="transmembrane region" description="Helical" evidence="1">
    <location>
        <begin position="141"/>
        <end position="162"/>
    </location>
</feature>
<evidence type="ECO:0000313" key="3">
    <source>
        <dbReference type="Proteomes" id="UP000677082"/>
    </source>
</evidence>
<keyword evidence="1" id="KW-0472">Membrane</keyword>
<dbReference type="Proteomes" id="UP000677082">
    <property type="component" value="Unassembled WGS sequence"/>
</dbReference>
<name>A0A919T8D0_9ACTN</name>
<keyword evidence="1" id="KW-1133">Transmembrane helix</keyword>
<reference evidence="2 3" key="1">
    <citation type="submission" date="2021-03" db="EMBL/GenBank/DDBJ databases">
        <title>Whole genome shotgun sequence of Actinoplanes toevensis NBRC 105298.</title>
        <authorList>
            <person name="Komaki H."/>
            <person name="Tamura T."/>
        </authorList>
    </citation>
    <scope>NUCLEOTIDE SEQUENCE [LARGE SCALE GENOMIC DNA]</scope>
    <source>
        <strain evidence="2 3">NBRC 105298</strain>
    </source>
</reference>
<keyword evidence="3" id="KW-1185">Reference proteome</keyword>
<feature type="transmembrane region" description="Helical" evidence="1">
    <location>
        <begin position="35"/>
        <end position="54"/>
    </location>
</feature>
<keyword evidence="1" id="KW-0812">Transmembrane</keyword>
<dbReference type="EMBL" id="BOQN01000016">
    <property type="protein sequence ID" value="GIM89594.1"/>
    <property type="molecule type" value="Genomic_DNA"/>
</dbReference>
<feature type="transmembrane region" description="Helical" evidence="1">
    <location>
        <begin position="103"/>
        <end position="129"/>
    </location>
</feature>
<feature type="transmembrane region" description="Helical" evidence="1">
    <location>
        <begin position="66"/>
        <end position="83"/>
    </location>
</feature>
<evidence type="ECO:0000313" key="2">
    <source>
        <dbReference type="EMBL" id="GIM89594.1"/>
    </source>
</evidence>
<proteinExistence type="predicted"/>
<accession>A0A919T8D0</accession>
<protein>
    <submittedName>
        <fullName evidence="2">Uncharacterized protein</fullName>
    </submittedName>
</protein>
<gene>
    <name evidence="2" type="ORF">Ato02nite_013870</name>
</gene>
<comment type="caution">
    <text evidence="2">The sequence shown here is derived from an EMBL/GenBank/DDBJ whole genome shotgun (WGS) entry which is preliminary data.</text>
</comment>